<organism evidence="3 4">
    <name type="scientific">Diplodia corticola</name>
    <dbReference type="NCBI Taxonomy" id="236234"/>
    <lineage>
        <taxon>Eukaryota</taxon>
        <taxon>Fungi</taxon>
        <taxon>Dikarya</taxon>
        <taxon>Ascomycota</taxon>
        <taxon>Pezizomycotina</taxon>
        <taxon>Dothideomycetes</taxon>
        <taxon>Dothideomycetes incertae sedis</taxon>
        <taxon>Botryosphaeriales</taxon>
        <taxon>Botryosphaeriaceae</taxon>
        <taxon>Diplodia</taxon>
    </lineage>
</organism>
<gene>
    <name evidence="3" type="ORF">BKCO1_300025</name>
</gene>
<dbReference type="OrthoDB" id="4892437at2759"/>
<comment type="caution">
    <text evidence="3">The sequence shown here is derived from an EMBL/GenBank/DDBJ whole genome shotgun (WGS) entry which is preliminary data.</text>
</comment>
<feature type="region of interest" description="Disordered" evidence="1">
    <location>
        <begin position="32"/>
        <end position="76"/>
    </location>
</feature>
<evidence type="ECO:0000256" key="2">
    <source>
        <dbReference type="SAM" id="Phobius"/>
    </source>
</evidence>
<sequence>MAPVVTLPFFGSLDRIRFDVALLPLSHARGRLRHPPLQTDQPTQGTDPTARFFPPTSPSSSSASSSTPRDHHHPPANFALTFRIDSTRQYLIINDQQPISIRNTDPSRRFSSPISIADVPVGDPAPAPPSAAPARSAILTSFLRTFPFPPWFLPADATLLAWSLRPASATAGTTTATIKLRASWSAATDPDGFGGPMEIWPDGESWYGTGGTGNGGEAVVNGVNDDHHVDGSGGGAGGSGSGAASAGPPRGVRPLLTVTLVRSQIPGNDLIVGAPPLSVSPSATLAARRAALPWVFPAWVVGARVVGWWCGGRGGGAGGSGGGGVGLAAAMVVVAVVVVVLWSARRRALIADQGVGKAGGGAGRRDWRGRSGEGRMRSKNQSVDLSANGGGGWLGEERSGW</sequence>
<proteinExistence type="predicted"/>
<dbReference type="GeneID" id="31014413"/>
<dbReference type="EMBL" id="MNUE01000003">
    <property type="protein sequence ID" value="OJD38965.1"/>
    <property type="molecule type" value="Genomic_DNA"/>
</dbReference>
<dbReference type="Proteomes" id="UP000183809">
    <property type="component" value="Unassembled WGS sequence"/>
</dbReference>
<evidence type="ECO:0000256" key="1">
    <source>
        <dbReference type="SAM" id="MobiDB-lite"/>
    </source>
</evidence>
<dbReference type="AlphaFoldDB" id="A0A1J9SHA3"/>
<feature type="compositionally biased region" description="Gly residues" evidence="1">
    <location>
        <begin position="231"/>
        <end position="241"/>
    </location>
</feature>
<reference evidence="3 4" key="1">
    <citation type="submission" date="2016-10" db="EMBL/GenBank/DDBJ databases">
        <title>Proteomics and genomics reveal pathogen-plant mechanisms compatible with a hemibiotrophic lifestyle of Diplodia corticola.</title>
        <authorList>
            <person name="Fernandes I."/>
            <person name="De Jonge R."/>
            <person name="Van De Peer Y."/>
            <person name="Devreese B."/>
            <person name="Alves A."/>
            <person name="Esteves A.C."/>
        </authorList>
    </citation>
    <scope>NUCLEOTIDE SEQUENCE [LARGE SCALE GENOMIC DNA]</scope>
    <source>
        <strain evidence="3 4">CBS 112549</strain>
    </source>
</reference>
<feature type="compositionally biased region" description="Basic and acidic residues" evidence="1">
    <location>
        <begin position="363"/>
        <end position="376"/>
    </location>
</feature>
<feature type="region of interest" description="Disordered" evidence="1">
    <location>
        <begin position="355"/>
        <end position="401"/>
    </location>
</feature>
<keyword evidence="4" id="KW-1185">Reference proteome</keyword>
<keyword evidence="2" id="KW-0472">Membrane</keyword>
<feature type="transmembrane region" description="Helical" evidence="2">
    <location>
        <begin position="321"/>
        <end position="342"/>
    </location>
</feature>
<feature type="compositionally biased region" description="Polar residues" evidence="1">
    <location>
        <begin position="102"/>
        <end position="114"/>
    </location>
</feature>
<name>A0A1J9SHA3_9PEZI</name>
<feature type="region of interest" description="Disordered" evidence="1">
    <location>
        <begin position="102"/>
        <end position="132"/>
    </location>
</feature>
<accession>A0A1J9SHA3</accession>
<feature type="region of interest" description="Disordered" evidence="1">
    <location>
        <begin position="225"/>
        <end position="249"/>
    </location>
</feature>
<keyword evidence="2" id="KW-0812">Transmembrane</keyword>
<feature type="compositionally biased region" description="Low complexity" evidence="1">
    <location>
        <begin position="35"/>
        <end position="67"/>
    </location>
</feature>
<evidence type="ECO:0000313" key="4">
    <source>
        <dbReference type="Proteomes" id="UP000183809"/>
    </source>
</evidence>
<protein>
    <submittedName>
        <fullName evidence="3">Uncharacterized protein</fullName>
    </submittedName>
</protein>
<dbReference type="RefSeq" id="XP_020134576.1">
    <property type="nucleotide sequence ID" value="XM_020274152.1"/>
</dbReference>
<keyword evidence="2" id="KW-1133">Transmembrane helix</keyword>
<evidence type="ECO:0000313" key="3">
    <source>
        <dbReference type="EMBL" id="OJD38965.1"/>
    </source>
</evidence>